<dbReference type="EMBL" id="QKWP01000157">
    <property type="protein sequence ID" value="RIB25911.1"/>
    <property type="molecule type" value="Genomic_DNA"/>
</dbReference>
<feature type="region of interest" description="Disordered" evidence="1">
    <location>
        <begin position="176"/>
        <end position="203"/>
    </location>
</feature>
<evidence type="ECO:0000313" key="2">
    <source>
        <dbReference type="EMBL" id="RIB25911.1"/>
    </source>
</evidence>
<evidence type="ECO:0000256" key="1">
    <source>
        <dbReference type="SAM" id="MobiDB-lite"/>
    </source>
</evidence>
<sequence>MHIPKALEFTLEVLGNIIGNKKKKKVNEIVHPPACIMVLPQELRLVEPQKKSTTINEAPDTYYISEKPKNSMSSQVCVSESELDDLTDTYLKALDDFIPESWKDQHETRTFEICSRNSDEVESTVNNMNTQLSELEFDDLVLDLFDEYLVEESMAEREKEDLYDFCCKEKVSIKRDGGRDKPEENKIGVEKDATKSVETNPTLSSKPIKTAEISHVAKMIKPGFDNSIETEKEASREYQELETKMNRKEESRDKKDLEKSDCKTLVKSDDRKNKYKLEVPLEEEALRHTYVEWNKRVDEFRMTVSKAKTLI</sequence>
<proteinExistence type="predicted"/>
<reference evidence="2 3" key="1">
    <citation type="submission" date="2018-06" db="EMBL/GenBank/DDBJ databases">
        <title>Comparative genomics reveals the genomic features of Rhizophagus irregularis, R. cerebriforme, R. diaphanum and Gigaspora rosea, and their symbiotic lifestyle signature.</title>
        <authorList>
            <person name="Morin E."/>
            <person name="San Clemente H."/>
            <person name="Chen E.C.H."/>
            <person name="De La Providencia I."/>
            <person name="Hainaut M."/>
            <person name="Kuo A."/>
            <person name="Kohler A."/>
            <person name="Murat C."/>
            <person name="Tang N."/>
            <person name="Roy S."/>
            <person name="Loubradou J."/>
            <person name="Henrissat B."/>
            <person name="Grigoriev I.V."/>
            <person name="Corradi N."/>
            <person name="Roux C."/>
            <person name="Martin F.M."/>
        </authorList>
    </citation>
    <scope>NUCLEOTIDE SEQUENCE [LARGE SCALE GENOMIC DNA]</scope>
    <source>
        <strain evidence="2 3">DAOM 194757</strain>
    </source>
</reference>
<name>A0A397VVU8_9GLOM</name>
<gene>
    <name evidence="2" type="ORF">C2G38_2030659</name>
</gene>
<evidence type="ECO:0000313" key="3">
    <source>
        <dbReference type="Proteomes" id="UP000266673"/>
    </source>
</evidence>
<dbReference type="AlphaFoldDB" id="A0A397VVU8"/>
<keyword evidence="3" id="KW-1185">Reference proteome</keyword>
<comment type="caution">
    <text evidence="2">The sequence shown here is derived from an EMBL/GenBank/DDBJ whole genome shotgun (WGS) entry which is preliminary data.</text>
</comment>
<accession>A0A397VVU8</accession>
<feature type="region of interest" description="Disordered" evidence="1">
    <location>
        <begin position="228"/>
        <end position="260"/>
    </location>
</feature>
<dbReference type="Proteomes" id="UP000266673">
    <property type="component" value="Unassembled WGS sequence"/>
</dbReference>
<protein>
    <submittedName>
        <fullName evidence="2">Uncharacterized protein</fullName>
    </submittedName>
</protein>
<feature type="compositionally biased region" description="Basic and acidic residues" evidence="1">
    <location>
        <begin position="176"/>
        <end position="195"/>
    </location>
</feature>
<feature type="compositionally biased region" description="Basic and acidic residues" evidence="1">
    <location>
        <begin position="229"/>
        <end position="260"/>
    </location>
</feature>
<organism evidence="2 3">
    <name type="scientific">Gigaspora rosea</name>
    <dbReference type="NCBI Taxonomy" id="44941"/>
    <lineage>
        <taxon>Eukaryota</taxon>
        <taxon>Fungi</taxon>
        <taxon>Fungi incertae sedis</taxon>
        <taxon>Mucoromycota</taxon>
        <taxon>Glomeromycotina</taxon>
        <taxon>Glomeromycetes</taxon>
        <taxon>Diversisporales</taxon>
        <taxon>Gigasporaceae</taxon>
        <taxon>Gigaspora</taxon>
    </lineage>
</organism>